<dbReference type="KEGG" id="gsb:GSUB_13690"/>
<evidence type="ECO:0000256" key="2">
    <source>
        <dbReference type="ARBA" id="ARBA00022603"/>
    </source>
</evidence>
<evidence type="ECO:0000259" key="5">
    <source>
        <dbReference type="Pfam" id="PF00588"/>
    </source>
</evidence>
<dbReference type="InterPro" id="IPR029026">
    <property type="entry name" value="tRNA_m1G_MTases_N"/>
</dbReference>
<comment type="similarity">
    <text evidence="1">Belongs to the class IV-like SAM-binding methyltransferase superfamily. RNA methyltransferase TrmH family.</text>
</comment>
<dbReference type="SUPFAM" id="SSF75217">
    <property type="entry name" value="alpha/beta knot"/>
    <property type="match status" value="1"/>
</dbReference>
<evidence type="ECO:0000256" key="1">
    <source>
        <dbReference type="ARBA" id="ARBA00007228"/>
    </source>
</evidence>
<evidence type="ECO:0000256" key="4">
    <source>
        <dbReference type="ARBA" id="ARBA00022691"/>
    </source>
</evidence>
<proteinExistence type="inferred from homology"/>
<keyword evidence="4" id="KW-0949">S-adenosyl-L-methionine</keyword>
<dbReference type="PANTHER" id="PTHR42786">
    <property type="entry name" value="TRNA/RRNA METHYLTRANSFERASE"/>
    <property type="match status" value="1"/>
</dbReference>
<dbReference type="GO" id="GO:0003723">
    <property type="term" value="F:RNA binding"/>
    <property type="evidence" value="ECO:0007669"/>
    <property type="project" value="InterPro"/>
</dbReference>
<dbReference type="InterPro" id="IPR001537">
    <property type="entry name" value="SpoU_MeTrfase"/>
</dbReference>
<reference evidence="6 7" key="1">
    <citation type="journal article" date="2015" name="Genome Announc.">
        <title>Genomes of Geoalkalibacter ferrihydriticus Z-0531T and Geoalkalibacter subterraneus Red1T, Two Haloalkaliphilic Metal-Reducing Deltaproteobacteria.</title>
        <authorList>
            <person name="Badalamenti J.P."/>
            <person name="Krajmalnik-Brown R."/>
            <person name="Torres C.I."/>
            <person name="Bond D.R."/>
        </authorList>
    </citation>
    <scope>NUCLEOTIDE SEQUENCE [LARGE SCALE GENOMIC DNA]</scope>
    <source>
        <strain evidence="6 7">Red1</strain>
    </source>
</reference>
<dbReference type="InterPro" id="IPR004384">
    <property type="entry name" value="RNA_MeTrfase_TrmJ/LasT"/>
</dbReference>
<dbReference type="GO" id="GO:0005829">
    <property type="term" value="C:cytosol"/>
    <property type="evidence" value="ECO:0007669"/>
    <property type="project" value="TreeGrafter"/>
</dbReference>
<dbReference type="PIRSF" id="PIRSF004808">
    <property type="entry name" value="LasT"/>
    <property type="match status" value="1"/>
</dbReference>
<dbReference type="STRING" id="483547.GSUB_13690"/>
<gene>
    <name evidence="6" type="ORF">GSUB_13690</name>
</gene>
<dbReference type="GO" id="GO:0008173">
    <property type="term" value="F:RNA methyltransferase activity"/>
    <property type="evidence" value="ECO:0007669"/>
    <property type="project" value="InterPro"/>
</dbReference>
<dbReference type="PANTHER" id="PTHR42786:SF2">
    <property type="entry name" value="TRNA (CYTIDINE_URIDINE-2'-O-)-METHYLTRANSFERASE TRMJ"/>
    <property type="match status" value="1"/>
</dbReference>
<feature type="domain" description="tRNA/rRNA methyltransferase SpoU type" evidence="5">
    <location>
        <begin position="13"/>
        <end position="161"/>
    </location>
</feature>
<dbReference type="RefSeq" id="WP_040201305.1">
    <property type="nucleotide sequence ID" value="NZ_CP010311.1"/>
</dbReference>
<evidence type="ECO:0000256" key="3">
    <source>
        <dbReference type="ARBA" id="ARBA00022679"/>
    </source>
</evidence>
<protein>
    <recommendedName>
        <fullName evidence="5">tRNA/rRNA methyltransferase SpoU type domain-containing protein</fullName>
    </recommendedName>
</protein>
<sequence>MSANPENPGAAPVVILVEPAHPGNIGMVCRAMANFGAHELRLVNPCAHCHPEAHKFAVFASDLLGQARILASLEEAIADLTITFAATRRAGRLRGELTPVGEMGALFDSLSPSGRAGFVFGREDAGLTTAEVNLCTHAVTIPSAGAQGSLNLAQAVVVFLHEAFKLRSVALEKTGSAEVASQGEVNGMFAEMESVLSRVAFVNSARPEAVLHPLRSLFRRARPTSEEVGLLRGMWSQLAWSVRDWRGARKGGSSQ</sequence>
<dbReference type="Gene3D" id="1.10.8.590">
    <property type="match status" value="1"/>
</dbReference>
<organism evidence="6 7">
    <name type="scientific">Geoalkalibacter subterraneus</name>
    <dbReference type="NCBI Taxonomy" id="483547"/>
    <lineage>
        <taxon>Bacteria</taxon>
        <taxon>Pseudomonadati</taxon>
        <taxon>Thermodesulfobacteriota</taxon>
        <taxon>Desulfuromonadia</taxon>
        <taxon>Desulfuromonadales</taxon>
        <taxon>Geoalkalibacteraceae</taxon>
        <taxon>Geoalkalibacter</taxon>
    </lineage>
</organism>
<dbReference type="Proteomes" id="UP000035036">
    <property type="component" value="Chromosome"/>
</dbReference>
<accession>A0A0B5FGW7</accession>
<evidence type="ECO:0000313" key="6">
    <source>
        <dbReference type="EMBL" id="AJF07407.1"/>
    </source>
</evidence>
<dbReference type="InterPro" id="IPR029028">
    <property type="entry name" value="Alpha/beta_knot_MTases"/>
</dbReference>
<dbReference type="Pfam" id="PF00588">
    <property type="entry name" value="SpoU_methylase"/>
    <property type="match status" value="1"/>
</dbReference>
<dbReference type="HOGENOM" id="CLU_056931_0_1_7"/>
<dbReference type="CDD" id="cd18093">
    <property type="entry name" value="SpoU-like_TrmJ"/>
    <property type="match status" value="1"/>
</dbReference>
<dbReference type="AlphaFoldDB" id="A0A0B5FGW7"/>
<keyword evidence="3" id="KW-0808">Transferase</keyword>
<dbReference type="GO" id="GO:0002128">
    <property type="term" value="P:tRNA nucleoside ribose methylation"/>
    <property type="evidence" value="ECO:0007669"/>
    <property type="project" value="TreeGrafter"/>
</dbReference>
<evidence type="ECO:0000313" key="7">
    <source>
        <dbReference type="Proteomes" id="UP000035036"/>
    </source>
</evidence>
<dbReference type="EMBL" id="CP010311">
    <property type="protein sequence ID" value="AJF07407.1"/>
    <property type="molecule type" value="Genomic_DNA"/>
</dbReference>
<dbReference type="Gene3D" id="3.40.1280.10">
    <property type="match status" value="1"/>
</dbReference>
<keyword evidence="2" id="KW-0489">Methyltransferase</keyword>
<name>A0A0B5FGW7_9BACT</name>
<keyword evidence="7" id="KW-1185">Reference proteome</keyword>